<feature type="domain" description="PTS EIIA type-1" evidence="8">
    <location>
        <begin position="25"/>
        <end position="129"/>
    </location>
</feature>
<accession>A0ABD6Z3Y3</accession>
<dbReference type="PANTHER" id="PTHR45008:SF1">
    <property type="entry name" value="PTS SYSTEM GLUCOSE-SPECIFIC EIIA COMPONENT"/>
    <property type="match status" value="1"/>
</dbReference>
<keyword evidence="6" id="KW-0598">Phosphotransferase system</keyword>
<dbReference type="Gene3D" id="2.70.70.10">
    <property type="entry name" value="Glucose Permease (Domain IIA)"/>
    <property type="match status" value="1"/>
</dbReference>
<keyword evidence="3" id="KW-0813">Transport</keyword>
<dbReference type="SUPFAM" id="SSF51261">
    <property type="entry name" value="Duplicated hybrid motif"/>
    <property type="match status" value="1"/>
</dbReference>
<evidence type="ECO:0000259" key="8">
    <source>
        <dbReference type="PROSITE" id="PS51093"/>
    </source>
</evidence>
<dbReference type="GO" id="GO:0005737">
    <property type="term" value="C:cytoplasm"/>
    <property type="evidence" value="ECO:0007669"/>
    <property type="project" value="UniProtKB-SubCell"/>
</dbReference>
<dbReference type="GO" id="GO:0005886">
    <property type="term" value="C:plasma membrane"/>
    <property type="evidence" value="ECO:0007669"/>
    <property type="project" value="UniProtKB-SubCell"/>
</dbReference>
<reference evidence="9 10" key="1">
    <citation type="submission" date="2019-11" db="EMBL/GenBank/DDBJ databases">
        <title>Detection and genome characteristic of a blood enterococcus casselifavus isolate from Zhengzhou,china.</title>
        <authorList>
            <person name="Wen P."/>
        </authorList>
    </citation>
    <scope>NUCLEOTIDE SEQUENCE [LARGE SCALE GENOMIC DNA]</scope>
    <source>
        <strain evidence="9 10">EC291</strain>
    </source>
</reference>
<dbReference type="Pfam" id="PF00358">
    <property type="entry name" value="PTS_EIIA_1"/>
    <property type="match status" value="1"/>
</dbReference>
<comment type="subcellular location">
    <subcellularLocation>
        <location evidence="2">Cell membrane</location>
        <topology evidence="2">Multi-pass membrane protein</topology>
    </subcellularLocation>
    <subcellularLocation>
        <location evidence="1">Cytoplasm</location>
    </subcellularLocation>
</comment>
<organism evidence="9 10">
    <name type="scientific">Enterococcus casseliflavus</name>
    <name type="common">Enterococcus flavescens</name>
    <dbReference type="NCBI Taxonomy" id="37734"/>
    <lineage>
        <taxon>Bacteria</taxon>
        <taxon>Bacillati</taxon>
        <taxon>Bacillota</taxon>
        <taxon>Bacilli</taxon>
        <taxon>Lactobacillales</taxon>
        <taxon>Enterococcaceae</taxon>
        <taxon>Enterococcus</taxon>
    </lineage>
</organism>
<keyword evidence="5" id="KW-0808">Transferase</keyword>
<sequence length="152" mass="16493">MLFKRKIEICAPTTGRLLPIEEVPDEVFSSKMMGNGFAVSHHHGKIYAPAAGTVRTIFPTQHALAVELVDGRSLLIHMGIETVALAGEPFTIAVQENQSVTTGELLAEMDVAAVEEMGKETMVIVVFMEEQGGNCLRTDGDIQQGEAVFHLK</sequence>
<dbReference type="FunFam" id="2.70.70.10:FF:000001">
    <property type="entry name" value="PTS system glucose-specific IIA component"/>
    <property type="match status" value="1"/>
</dbReference>
<keyword evidence="4 9" id="KW-0762">Sugar transport</keyword>
<keyword evidence="7" id="KW-0418">Kinase</keyword>
<dbReference type="PANTHER" id="PTHR45008">
    <property type="entry name" value="PTS SYSTEM GLUCOSE-SPECIFIC EIIA COMPONENT"/>
    <property type="match status" value="1"/>
</dbReference>
<dbReference type="RefSeq" id="WP_010749957.1">
    <property type="nucleotide sequence ID" value="NZ_CP046123.1"/>
</dbReference>
<evidence type="ECO:0000313" key="10">
    <source>
        <dbReference type="Proteomes" id="UP000422837"/>
    </source>
</evidence>
<name>A0ABD6Z3Y3_ENTCA</name>
<dbReference type="InterPro" id="IPR011055">
    <property type="entry name" value="Dup_hybrid_motif"/>
</dbReference>
<evidence type="ECO:0000256" key="1">
    <source>
        <dbReference type="ARBA" id="ARBA00004496"/>
    </source>
</evidence>
<evidence type="ECO:0000313" key="9">
    <source>
        <dbReference type="EMBL" id="QGN30689.1"/>
    </source>
</evidence>
<evidence type="ECO:0000256" key="6">
    <source>
        <dbReference type="ARBA" id="ARBA00022683"/>
    </source>
</evidence>
<protein>
    <submittedName>
        <fullName evidence="9">PTS glucose transporter subunit IIA</fullName>
    </submittedName>
</protein>
<dbReference type="GO" id="GO:0016301">
    <property type="term" value="F:kinase activity"/>
    <property type="evidence" value="ECO:0007669"/>
    <property type="project" value="UniProtKB-KW"/>
</dbReference>
<gene>
    <name evidence="9" type="ORF">GFU50_14690</name>
</gene>
<proteinExistence type="predicted"/>
<dbReference type="PROSITE" id="PS51093">
    <property type="entry name" value="PTS_EIIA_TYPE_1"/>
    <property type="match status" value="1"/>
</dbReference>
<dbReference type="NCBIfam" id="TIGR00830">
    <property type="entry name" value="PTBA"/>
    <property type="match status" value="1"/>
</dbReference>
<dbReference type="GO" id="GO:0009401">
    <property type="term" value="P:phosphoenolpyruvate-dependent sugar phosphotransferase system"/>
    <property type="evidence" value="ECO:0007669"/>
    <property type="project" value="UniProtKB-KW"/>
</dbReference>
<evidence type="ECO:0000256" key="2">
    <source>
        <dbReference type="ARBA" id="ARBA00004651"/>
    </source>
</evidence>
<dbReference type="InterPro" id="IPR001127">
    <property type="entry name" value="PTS_EIIA_1_perm"/>
</dbReference>
<evidence type="ECO:0000256" key="3">
    <source>
        <dbReference type="ARBA" id="ARBA00022448"/>
    </source>
</evidence>
<evidence type="ECO:0000256" key="7">
    <source>
        <dbReference type="ARBA" id="ARBA00022777"/>
    </source>
</evidence>
<dbReference type="AlphaFoldDB" id="A0ABD6Z3Y3"/>
<evidence type="ECO:0000256" key="5">
    <source>
        <dbReference type="ARBA" id="ARBA00022679"/>
    </source>
</evidence>
<evidence type="ECO:0000256" key="4">
    <source>
        <dbReference type="ARBA" id="ARBA00022597"/>
    </source>
</evidence>
<dbReference type="InterPro" id="IPR050890">
    <property type="entry name" value="PTS_EIIA_component"/>
</dbReference>
<dbReference type="EMBL" id="CP046123">
    <property type="protein sequence ID" value="QGN30689.1"/>
    <property type="molecule type" value="Genomic_DNA"/>
</dbReference>
<dbReference type="Proteomes" id="UP000422837">
    <property type="component" value="Chromosome"/>
</dbReference>
<dbReference type="PROSITE" id="PS00371">
    <property type="entry name" value="PTS_EIIA_TYPE_1_HIS"/>
    <property type="match status" value="1"/>
</dbReference>